<dbReference type="Gene3D" id="1.10.510.10">
    <property type="entry name" value="Transferase(Phosphotransferase) domain 1"/>
    <property type="match status" value="1"/>
</dbReference>
<dbReference type="Gene3D" id="3.30.200.20">
    <property type="entry name" value="Phosphorylase Kinase, domain 1"/>
    <property type="match status" value="1"/>
</dbReference>
<reference evidence="9 10" key="1">
    <citation type="submission" date="2014-02" db="EMBL/GenBank/DDBJ databases">
        <title>Expanding our view of genomic diversity in Candidatus Accumulibacter clades.</title>
        <authorList>
            <person name="Skennerton C.T."/>
            <person name="Barr J.J."/>
            <person name="Slater F.R."/>
            <person name="Bond P.L."/>
            <person name="Tyson G.W."/>
        </authorList>
    </citation>
    <scope>NUCLEOTIDE SEQUENCE [LARGE SCALE GENOMIC DNA]</scope>
    <source>
        <strain evidence="10">BA-91</strain>
    </source>
</reference>
<evidence type="ECO:0000256" key="6">
    <source>
        <dbReference type="ARBA" id="ARBA00022840"/>
    </source>
</evidence>
<evidence type="ECO:0000313" key="10">
    <source>
        <dbReference type="Proteomes" id="UP000020077"/>
    </source>
</evidence>
<dbReference type="Pfam" id="PF00069">
    <property type="entry name" value="Pkinase"/>
    <property type="match status" value="1"/>
</dbReference>
<dbReference type="InterPro" id="IPR011009">
    <property type="entry name" value="Kinase-like_dom_sf"/>
</dbReference>
<accession>A0A080M254</accession>
<name>A0A080M254_9PROT</name>
<gene>
    <name evidence="9" type="primary">pknB_3</name>
    <name evidence="9" type="ORF">AW09_003642</name>
</gene>
<dbReference type="SUPFAM" id="SSF56112">
    <property type="entry name" value="Protein kinase-like (PK-like)"/>
    <property type="match status" value="1"/>
</dbReference>
<evidence type="ECO:0000313" key="9">
    <source>
        <dbReference type="EMBL" id="KFB71229.1"/>
    </source>
</evidence>
<feature type="domain" description="Protein kinase" evidence="8">
    <location>
        <begin position="10"/>
        <end position="269"/>
    </location>
</feature>
<keyword evidence="6 7" id="KW-0067">ATP-binding</keyword>
<feature type="binding site" evidence="7">
    <location>
        <position position="39"/>
    </location>
    <ligand>
        <name>ATP</name>
        <dbReference type="ChEBI" id="CHEBI:30616"/>
    </ligand>
</feature>
<dbReference type="PROSITE" id="PS50011">
    <property type="entry name" value="PROTEIN_KINASE_DOM"/>
    <property type="match status" value="1"/>
</dbReference>
<comment type="caution">
    <text evidence="9">The sequence shown here is derived from an EMBL/GenBank/DDBJ whole genome shotgun (WGS) entry which is preliminary data.</text>
</comment>
<dbReference type="FunFam" id="1.10.510.10:FF:000021">
    <property type="entry name" value="Serine/threonine protein kinase"/>
    <property type="match status" value="1"/>
</dbReference>
<dbReference type="CDD" id="cd14014">
    <property type="entry name" value="STKc_PknB_like"/>
    <property type="match status" value="1"/>
</dbReference>
<protein>
    <recommendedName>
        <fullName evidence="1">non-specific serine/threonine protein kinase</fullName>
        <ecNumber evidence="1">2.7.11.1</ecNumber>
    </recommendedName>
</protein>
<dbReference type="Proteomes" id="UP000020077">
    <property type="component" value="Unassembled WGS sequence"/>
</dbReference>
<dbReference type="GO" id="GO:0004674">
    <property type="term" value="F:protein serine/threonine kinase activity"/>
    <property type="evidence" value="ECO:0007669"/>
    <property type="project" value="UniProtKB-KW"/>
</dbReference>
<keyword evidence="4 7" id="KW-0547">Nucleotide-binding</keyword>
<evidence type="ECO:0000256" key="7">
    <source>
        <dbReference type="PROSITE-ProRule" id="PRU10141"/>
    </source>
</evidence>
<dbReference type="PROSITE" id="PS00108">
    <property type="entry name" value="PROTEIN_KINASE_ST"/>
    <property type="match status" value="1"/>
</dbReference>
<organism evidence="9 10">
    <name type="scientific">Candidatus Accumulibacter phosphatis</name>
    <dbReference type="NCBI Taxonomy" id="327160"/>
    <lineage>
        <taxon>Bacteria</taxon>
        <taxon>Pseudomonadati</taxon>
        <taxon>Pseudomonadota</taxon>
        <taxon>Betaproteobacteria</taxon>
        <taxon>Candidatus Accumulibacter</taxon>
    </lineage>
</organism>
<dbReference type="InterPro" id="IPR017441">
    <property type="entry name" value="Protein_kinase_ATP_BS"/>
</dbReference>
<dbReference type="SMART" id="SM00220">
    <property type="entry name" value="S_TKc"/>
    <property type="match status" value="1"/>
</dbReference>
<evidence type="ECO:0000256" key="2">
    <source>
        <dbReference type="ARBA" id="ARBA00022527"/>
    </source>
</evidence>
<dbReference type="PROSITE" id="PS00107">
    <property type="entry name" value="PROTEIN_KINASE_ATP"/>
    <property type="match status" value="1"/>
</dbReference>
<dbReference type="PANTHER" id="PTHR43289">
    <property type="entry name" value="MITOGEN-ACTIVATED PROTEIN KINASE KINASE KINASE 20-RELATED"/>
    <property type="match status" value="1"/>
</dbReference>
<evidence type="ECO:0000256" key="1">
    <source>
        <dbReference type="ARBA" id="ARBA00012513"/>
    </source>
</evidence>
<evidence type="ECO:0000256" key="3">
    <source>
        <dbReference type="ARBA" id="ARBA00022679"/>
    </source>
</evidence>
<dbReference type="InterPro" id="IPR000719">
    <property type="entry name" value="Prot_kinase_dom"/>
</dbReference>
<evidence type="ECO:0000259" key="8">
    <source>
        <dbReference type="PROSITE" id="PS50011"/>
    </source>
</evidence>
<proteinExistence type="predicted"/>
<dbReference type="EMBL" id="JDVG02000574">
    <property type="protein sequence ID" value="KFB71229.1"/>
    <property type="molecule type" value="Genomic_DNA"/>
</dbReference>
<dbReference type="PANTHER" id="PTHR43289:SF6">
    <property type="entry name" value="SERINE_THREONINE-PROTEIN KINASE NEKL-3"/>
    <property type="match status" value="1"/>
</dbReference>
<keyword evidence="3 9" id="KW-0808">Transferase</keyword>
<keyword evidence="5 9" id="KW-0418">Kinase</keyword>
<dbReference type="InterPro" id="IPR008271">
    <property type="entry name" value="Ser/Thr_kinase_AS"/>
</dbReference>
<dbReference type="Pfam" id="PF26309">
    <property type="entry name" value="DUF8082"/>
    <property type="match status" value="2"/>
</dbReference>
<evidence type="ECO:0000256" key="5">
    <source>
        <dbReference type="ARBA" id="ARBA00022777"/>
    </source>
</evidence>
<dbReference type="AlphaFoldDB" id="A0A080M254"/>
<dbReference type="GO" id="GO:0005524">
    <property type="term" value="F:ATP binding"/>
    <property type="evidence" value="ECO:0007669"/>
    <property type="project" value="UniProtKB-UniRule"/>
</dbReference>
<keyword evidence="2" id="KW-0723">Serine/threonine-protein kinase</keyword>
<dbReference type="EC" id="2.7.11.1" evidence="1"/>
<sequence length="468" mass="50900">MTIPEHIGKYEIRRELGKGAMGTVYEGFDPVIKRSVAIKTILAEYLANVESEAAVARFKHEAQAGGRLQHPGIVGVYEYGEDEKGAFIVMEYVQGQSLRHCLRERGRFELIDVFEVMKQLLAALDYSHRQGVVHRDIKPTNVMVLSGMKIKVMDFGVARIESSSLTQVGTVIGTPTHIAPEQLLGLPSDCRADLWSAGVILYEMLTGCGPFLADTPVTVMYKVMHIEPARPSAIVSSLPPVFDALLKRALAKKPDERFQSAREFTNALLAAFVKSKPVARPPGSSADSMLPPAPVPGVVVRNDSIGSIDTSTLGASMPLPLPVGALAEIESSLIRSIGPLAKHLVRKGMEQAKSVEEFYSRLAENIPEGVERADFLKRIERLNKAMPASMPPTSTSLPEPPSAKPAAVFDPATLAAAEKRLAQYVGPLARVLIKRAMNDSGDVQELYRKLSEQIDSEPERAAFLKGLG</sequence>
<dbReference type="InterPro" id="IPR058395">
    <property type="entry name" value="DUF8082"/>
</dbReference>
<evidence type="ECO:0000256" key="4">
    <source>
        <dbReference type="ARBA" id="ARBA00022741"/>
    </source>
</evidence>